<dbReference type="RefSeq" id="WP_139297427.1">
    <property type="nucleotide sequence ID" value="NZ_FSRK01000003.1"/>
</dbReference>
<evidence type="ECO:0000313" key="2">
    <source>
        <dbReference type="EMBL" id="SIO47543.1"/>
    </source>
</evidence>
<name>A0A1N6JTI4_9FLAO</name>
<dbReference type="AlphaFoldDB" id="A0A1N6JTI4"/>
<gene>
    <name evidence="2" type="ORF">SAMN05444409_3798</name>
</gene>
<organism evidence="2 3">
    <name type="scientific">Epilithonimonas zeae</name>
    <dbReference type="NCBI Taxonomy" id="1416779"/>
    <lineage>
        <taxon>Bacteria</taxon>
        <taxon>Pseudomonadati</taxon>
        <taxon>Bacteroidota</taxon>
        <taxon>Flavobacteriia</taxon>
        <taxon>Flavobacteriales</taxon>
        <taxon>Weeksellaceae</taxon>
        <taxon>Chryseobacterium group</taxon>
        <taxon>Epilithonimonas</taxon>
    </lineage>
</organism>
<dbReference type="STRING" id="1416779.SAMN05444409_3798"/>
<dbReference type="OrthoDB" id="1261292at2"/>
<dbReference type="Proteomes" id="UP000185207">
    <property type="component" value="Unassembled WGS sequence"/>
</dbReference>
<proteinExistence type="predicted"/>
<accession>A0A1N6JTI4</accession>
<sequence>MSDIMELDKQTKRALNIFVLIFGAFIIFIFVREYFVGYDESVKRILAKDYIRRVDSVYVNKEEHNFRYVAYSGGKKTILEFEYKKGDSLVKKKGDSIEYVYRKNKIILNNKLEILRFYLSKK</sequence>
<evidence type="ECO:0000313" key="3">
    <source>
        <dbReference type="Proteomes" id="UP000185207"/>
    </source>
</evidence>
<reference evidence="3" key="1">
    <citation type="submission" date="2016-11" db="EMBL/GenBank/DDBJ databases">
        <authorList>
            <person name="Varghese N."/>
            <person name="Submissions S."/>
        </authorList>
    </citation>
    <scope>NUCLEOTIDE SEQUENCE [LARGE SCALE GENOMIC DNA]</scope>
    <source>
        <strain evidence="3">DSM 27623</strain>
    </source>
</reference>
<keyword evidence="1" id="KW-1133">Transmembrane helix</keyword>
<keyword evidence="1" id="KW-0472">Membrane</keyword>
<dbReference type="EMBL" id="FSRK01000003">
    <property type="protein sequence ID" value="SIO47543.1"/>
    <property type="molecule type" value="Genomic_DNA"/>
</dbReference>
<evidence type="ECO:0000256" key="1">
    <source>
        <dbReference type="SAM" id="Phobius"/>
    </source>
</evidence>
<protein>
    <submittedName>
        <fullName evidence="2">Uncharacterized protein</fullName>
    </submittedName>
</protein>
<keyword evidence="3" id="KW-1185">Reference proteome</keyword>
<feature type="transmembrane region" description="Helical" evidence="1">
    <location>
        <begin position="15"/>
        <end position="35"/>
    </location>
</feature>
<keyword evidence="1" id="KW-0812">Transmembrane</keyword>